<evidence type="ECO:0000256" key="10">
    <source>
        <dbReference type="ARBA" id="ARBA00023136"/>
    </source>
</evidence>
<evidence type="ECO:0000256" key="11">
    <source>
        <dbReference type="ARBA" id="ARBA00023235"/>
    </source>
</evidence>
<keyword evidence="9 13" id="KW-1133">Transmembrane helix</keyword>
<reference evidence="16" key="1">
    <citation type="submission" date="2014-07" db="EMBL/GenBank/DDBJ databases">
        <authorList>
            <person name="Martin A.A"/>
            <person name="De Silva N."/>
        </authorList>
    </citation>
    <scope>NUCLEOTIDE SEQUENCE</scope>
</reference>
<keyword evidence="10 13" id="KW-0472">Membrane</keyword>
<organism evidence="16 17">
    <name type="scientific">Strongyloides venezuelensis</name>
    <name type="common">Threadworm</name>
    <dbReference type="NCBI Taxonomy" id="75913"/>
    <lineage>
        <taxon>Eukaryota</taxon>
        <taxon>Metazoa</taxon>
        <taxon>Ecdysozoa</taxon>
        <taxon>Nematoda</taxon>
        <taxon>Chromadorea</taxon>
        <taxon>Rhabditida</taxon>
        <taxon>Tylenchina</taxon>
        <taxon>Panagrolaimomorpha</taxon>
        <taxon>Strongyloidoidea</taxon>
        <taxon>Strongyloididae</taxon>
        <taxon>Strongyloides</taxon>
    </lineage>
</organism>
<name>A0A0K0G501_STRVS</name>
<evidence type="ECO:0000256" key="13">
    <source>
        <dbReference type="SAM" id="Phobius"/>
    </source>
</evidence>
<dbReference type="PANTHER" id="PTHR13174:SF3">
    <property type="entry name" value="D-GLUCURONYL C5-EPIMERASE"/>
    <property type="match status" value="1"/>
</dbReference>
<evidence type="ECO:0000313" key="17">
    <source>
        <dbReference type="WBParaSite" id="SVE_1981300.1"/>
    </source>
</evidence>
<dbReference type="InterPro" id="IPR010598">
    <property type="entry name" value="C5-epim_C"/>
</dbReference>
<dbReference type="EC" id="5.1.3.17" evidence="6"/>
<comment type="pathway">
    <text evidence="4">Glycan metabolism; heparan sulfate biosynthesis.</text>
</comment>
<dbReference type="UniPathway" id="UPA00862"/>
<evidence type="ECO:0000256" key="2">
    <source>
        <dbReference type="ARBA" id="ARBA00004606"/>
    </source>
</evidence>
<evidence type="ECO:0000256" key="1">
    <source>
        <dbReference type="ARBA" id="ARBA00000434"/>
    </source>
</evidence>
<evidence type="ECO:0000256" key="5">
    <source>
        <dbReference type="ARBA" id="ARBA00005584"/>
    </source>
</evidence>
<evidence type="ECO:0000256" key="4">
    <source>
        <dbReference type="ARBA" id="ARBA00005093"/>
    </source>
</evidence>
<feature type="transmembrane region" description="Helical" evidence="13">
    <location>
        <begin position="7"/>
        <end position="25"/>
    </location>
</feature>
<evidence type="ECO:0000256" key="6">
    <source>
        <dbReference type="ARBA" id="ARBA00012087"/>
    </source>
</evidence>
<evidence type="ECO:0000256" key="9">
    <source>
        <dbReference type="ARBA" id="ARBA00022989"/>
    </source>
</evidence>
<evidence type="ECO:0000256" key="12">
    <source>
        <dbReference type="ARBA" id="ARBA00037847"/>
    </source>
</evidence>
<accession>A0A0K0G501</accession>
<dbReference type="GO" id="GO:0047464">
    <property type="term" value="F:heparosan-N-sulfate-glucuronate 5-epimerase activity"/>
    <property type="evidence" value="ECO:0007669"/>
    <property type="project" value="UniProtKB-EC"/>
</dbReference>
<proteinExistence type="inferred from homology"/>
<evidence type="ECO:0000313" key="16">
    <source>
        <dbReference type="Proteomes" id="UP000035680"/>
    </source>
</evidence>
<comment type="subcellular location">
    <subcellularLocation>
        <location evidence="12">Endomembrane system</location>
        <topology evidence="12">Single-pass membrane protein</topology>
    </subcellularLocation>
    <subcellularLocation>
        <location evidence="2">Membrane</location>
        <topology evidence="2">Single-pass type II membrane protein</topology>
    </subcellularLocation>
</comment>
<dbReference type="WBParaSite" id="SVE_1981300.1">
    <property type="protein sequence ID" value="SVE_1981300.1"/>
    <property type="gene ID" value="SVE_1981300"/>
</dbReference>
<sequence length="572" mass="65729">MVIRSRKLFLITIFVIFLFFVYLQFKTGAEYNAINEIKRIEKKYYSRNFDLGGKNSCSVKVISCDINAKKKVKCYKDENDVYIPFNQVIKKQFDVTGKLNQEIFEWTTSYAKAKTPDKGQYNTTGAFGHFASYKVEKRNRVKCISGEDNVPMSIQWDTKPYYYVIQICQYALQHYSVYSGYTKKPEKLISQPYFIYSKNSVITIKEGNNQSVLTCKSQNGSAFFNLRKDPVLSVLSFIWKPENDKQYFSVVAKENRFNMTTIIYYKFGKDERCVWVNEKLPIEIYYSLGNFEKKEYLILRDILVDVYKGLSLTDKKTSILQNPFKIGDVTVSKLTLHFSKPGAQSISNTVNQSSTAEMEIFMKAADWLIKNQKDDGGWNVPVPRSIADNRLLLQAGWRSAMGQGHALSVLSRAYNYSNGKKEYLESGLKSLNLFRRNTSNNGVVNKFFGLKWYEEYPTTPGTFVLNGFLYSLIGLYDFSKINTPGNDAGILFNDGIKSLKALLPLYDTGSGSLYDLRHVGIGSAPNLARWDYHAVHVYLLKWICNIISDCEDIDKVANRWIDYSNGLRARHN</sequence>
<keyword evidence="16" id="KW-1185">Reference proteome</keyword>
<evidence type="ECO:0000256" key="7">
    <source>
        <dbReference type="ARBA" id="ARBA00022692"/>
    </source>
</evidence>
<dbReference type="AlphaFoldDB" id="A0A0K0G501"/>
<comment type="catalytic activity">
    <reaction evidence="1">
        <text>[heparosan-N-sulfate](n) = [heparan-N-sulfate](n)</text>
        <dbReference type="Rhea" id="RHEA:20197"/>
        <dbReference type="Rhea" id="RHEA-COMP:9556"/>
        <dbReference type="Rhea" id="RHEA-COMP:9557"/>
        <dbReference type="ChEBI" id="CHEBI:58041"/>
        <dbReference type="ChEBI" id="CHEBI:58287"/>
        <dbReference type="EC" id="5.1.3.17"/>
    </reaction>
</comment>
<protein>
    <recommendedName>
        <fullName evidence="6">heparosan-N-sulfate-glucuronate 5-epimerase</fullName>
        <ecNumber evidence="6">5.1.3.17</ecNumber>
    </recommendedName>
</protein>
<dbReference type="GO" id="GO:0015012">
    <property type="term" value="P:heparan sulfate proteoglycan biosynthetic process"/>
    <property type="evidence" value="ECO:0007669"/>
    <property type="project" value="InterPro"/>
</dbReference>
<evidence type="ECO:0000259" key="15">
    <source>
        <dbReference type="Pfam" id="PF21174"/>
    </source>
</evidence>
<dbReference type="PANTHER" id="PTHR13174">
    <property type="entry name" value="D-GLUCURONYL C5-EPIMERASE"/>
    <property type="match status" value="1"/>
</dbReference>
<keyword evidence="7 13" id="KW-0812">Transmembrane</keyword>
<dbReference type="InterPro" id="IPR039721">
    <property type="entry name" value="C5-epimerase"/>
</dbReference>
<reference evidence="17" key="2">
    <citation type="submission" date="2015-08" db="UniProtKB">
        <authorList>
            <consortium name="WormBaseParasite"/>
        </authorList>
    </citation>
    <scope>IDENTIFICATION</scope>
</reference>
<feature type="domain" description="D-glucuronyl C5-epimerase beta-sandwich" evidence="15">
    <location>
        <begin position="224"/>
        <end position="336"/>
    </location>
</feature>
<comment type="similarity">
    <text evidence="5">Belongs to the D-glucuronyl C5-epimerase family.</text>
</comment>
<feature type="domain" description="D-glucuronyl C5-epimerase C-terminal" evidence="14">
    <location>
        <begin position="374"/>
        <end position="561"/>
    </location>
</feature>
<evidence type="ECO:0000259" key="14">
    <source>
        <dbReference type="Pfam" id="PF06662"/>
    </source>
</evidence>
<evidence type="ECO:0000256" key="3">
    <source>
        <dbReference type="ARBA" id="ARBA00004841"/>
    </source>
</evidence>
<dbReference type="GO" id="GO:0005794">
    <property type="term" value="C:Golgi apparatus"/>
    <property type="evidence" value="ECO:0007669"/>
    <property type="project" value="TreeGrafter"/>
</dbReference>
<evidence type="ECO:0000256" key="8">
    <source>
        <dbReference type="ARBA" id="ARBA00022968"/>
    </source>
</evidence>
<comment type="pathway">
    <text evidence="3">Glycan metabolism; heparin biosynthesis.</text>
</comment>
<dbReference type="InterPro" id="IPR059154">
    <property type="entry name" value="Glce_b_sandwich"/>
</dbReference>
<dbReference type="Pfam" id="PF21174">
    <property type="entry name" value="Glce_b_sandwich"/>
    <property type="match status" value="1"/>
</dbReference>
<dbReference type="GO" id="GO:0030210">
    <property type="term" value="P:heparin proteoglycan biosynthetic process"/>
    <property type="evidence" value="ECO:0007669"/>
    <property type="project" value="UniProtKB-UniPathway"/>
</dbReference>
<dbReference type="STRING" id="75913.A0A0K0G501"/>
<keyword evidence="8" id="KW-0735">Signal-anchor</keyword>
<dbReference type="Pfam" id="PF06662">
    <property type="entry name" value="C5-epim_C"/>
    <property type="match status" value="1"/>
</dbReference>
<dbReference type="Proteomes" id="UP000035680">
    <property type="component" value="Unassembled WGS sequence"/>
</dbReference>
<keyword evidence="11" id="KW-0413">Isomerase</keyword>